<name>A0AAD6I183_PENCN</name>
<feature type="region of interest" description="Disordered" evidence="1">
    <location>
        <begin position="1"/>
        <end position="79"/>
    </location>
</feature>
<keyword evidence="3" id="KW-1185">Reference proteome</keyword>
<evidence type="ECO:0000313" key="3">
    <source>
        <dbReference type="Proteomes" id="UP001219568"/>
    </source>
</evidence>
<accession>A0AAD6I183</accession>
<gene>
    <name evidence="2" type="ORF">N7460_011434</name>
</gene>
<reference evidence="2" key="1">
    <citation type="journal article" date="2023" name="IMA Fungus">
        <title>Comparative genomic study of the Penicillium genus elucidates a diverse pangenome and 15 lateral gene transfer events.</title>
        <authorList>
            <person name="Petersen C."/>
            <person name="Sorensen T."/>
            <person name="Nielsen M.R."/>
            <person name="Sondergaard T.E."/>
            <person name="Sorensen J.L."/>
            <person name="Fitzpatrick D.A."/>
            <person name="Frisvad J.C."/>
            <person name="Nielsen K.L."/>
        </authorList>
    </citation>
    <scope>NUCLEOTIDE SEQUENCE</scope>
    <source>
        <strain evidence="2">IBT 15450</strain>
    </source>
</reference>
<organism evidence="2 3">
    <name type="scientific">Penicillium canescens</name>
    <dbReference type="NCBI Taxonomy" id="5083"/>
    <lineage>
        <taxon>Eukaryota</taxon>
        <taxon>Fungi</taxon>
        <taxon>Dikarya</taxon>
        <taxon>Ascomycota</taxon>
        <taxon>Pezizomycotina</taxon>
        <taxon>Eurotiomycetes</taxon>
        <taxon>Eurotiomycetidae</taxon>
        <taxon>Eurotiales</taxon>
        <taxon>Aspergillaceae</taxon>
        <taxon>Penicillium</taxon>
    </lineage>
</organism>
<dbReference type="Proteomes" id="UP001219568">
    <property type="component" value="Unassembled WGS sequence"/>
</dbReference>
<dbReference type="AlphaFoldDB" id="A0AAD6I183"/>
<sequence length="79" mass="9212">MPQDTQQPTEHKESFFEKILDHHNHHNKHGNEGQPTEDKPRGGERGLRSDLKKDEEGLKEYLKEDKQLEEEGQTYGGLM</sequence>
<reference evidence="2" key="2">
    <citation type="submission" date="2023-01" db="EMBL/GenBank/DDBJ databases">
        <authorList>
            <person name="Petersen C."/>
        </authorList>
    </citation>
    <scope>NUCLEOTIDE SEQUENCE</scope>
    <source>
        <strain evidence="2">IBT 15450</strain>
    </source>
</reference>
<evidence type="ECO:0000256" key="1">
    <source>
        <dbReference type="SAM" id="MobiDB-lite"/>
    </source>
</evidence>
<feature type="compositionally biased region" description="Basic and acidic residues" evidence="1">
    <location>
        <begin position="9"/>
        <end position="22"/>
    </location>
</feature>
<proteinExistence type="predicted"/>
<protein>
    <submittedName>
        <fullName evidence="2">Uncharacterized protein</fullName>
    </submittedName>
</protein>
<dbReference type="EMBL" id="JAQJZL010000015">
    <property type="protein sequence ID" value="KAJ6026617.1"/>
    <property type="molecule type" value="Genomic_DNA"/>
</dbReference>
<comment type="caution">
    <text evidence="2">The sequence shown here is derived from an EMBL/GenBank/DDBJ whole genome shotgun (WGS) entry which is preliminary data.</text>
</comment>
<feature type="compositionally biased region" description="Basic and acidic residues" evidence="1">
    <location>
        <begin position="36"/>
        <end position="66"/>
    </location>
</feature>
<evidence type="ECO:0000313" key="2">
    <source>
        <dbReference type="EMBL" id="KAJ6026617.1"/>
    </source>
</evidence>